<evidence type="ECO:0000256" key="2">
    <source>
        <dbReference type="SAM" id="Phobius"/>
    </source>
</evidence>
<dbReference type="InterPro" id="IPR027417">
    <property type="entry name" value="P-loop_NTPase"/>
</dbReference>
<feature type="region of interest" description="Disordered" evidence="1">
    <location>
        <begin position="525"/>
        <end position="551"/>
    </location>
</feature>
<feature type="transmembrane region" description="Helical" evidence="2">
    <location>
        <begin position="47"/>
        <end position="66"/>
    </location>
</feature>
<keyword evidence="2" id="KW-0472">Membrane</keyword>
<feature type="transmembrane region" description="Helical" evidence="2">
    <location>
        <begin position="23"/>
        <end position="41"/>
    </location>
</feature>
<name>A0ABN2TMS6_9ACTN</name>
<proteinExistence type="predicted"/>
<sequence>MSWDIEVYEGDQKKPRKGGPGPVLQPVLITGALIPAGWAAHAMWGDAGLASGFAAAGITAVGAVVTGYAHRLTRARSWYAHHMAVASTGAAWTWLAAMPLVDLSWGLFGIELLVGAGFASVSGIHAWAAGQGSREADAPKLPSWEEAAAKVGLTGTKMKVTSVTDHRVTGTVKLPAGRTADELTSKLRQLASAFGVGGNGVRAIEHTDDASQAEVTIVRRDLMRELVPWPGLDPQLVGASIADAPLELGVYEDGEPFTDTLNNRHSLTMGMAGSGKSVYGKCRILQAAARRDVFVVAIDIAKGLQTLGPIEGAIGWPLLRTGANQDAKKQAHAVLAAIKRAVGARADHLGRLGLTQWAPGCGLVFLYVAIEEAAMLADFDEITELAQISRSVGIHLNLSLQRASWGNVDTDARANLGDGVCFGVRDSADAGFCLPDHVTDAGAAPERWQKSRPGAAYAAVESQDPERHPIPVKMYGPPTLDPADENALLAPAAVSLGDQDAKLDDVTRAAFGQAYADYLATRLTQDTPGLPEPTALDNAEPNPATTPAEDDMADELTDEEVFSTPDPDPDLVCGIDDPIEVSPGQDFQLPPKKGTRESAEEVRARMEAQLLTWAEQGHTSFTAAQLGAALNGARGRSWIYAELNRLEEADRVIHEDDGSWSIVVGELAPA</sequence>
<protein>
    <submittedName>
        <fullName evidence="3">Plasmid transfer protein TraB</fullName>
    </submittedName>
</protein>
<evidence type="ECO:0000313" key="4">
    <source>
        <dbReference type="Proteomes" id="UP001501585"/>
    </source>
</evidence>
<feature type="transmembrane region" description="Helical" evidence="2">
    <location>
        <begin position="78"/>
        <end position="97"/>
    </location>
</feature>
<reference evidence="3 4" key="1">
    <citation type="journal article" date="2019" name="Int. J. Syst. Evol. Microbiol.">
        <title>The Global Catalogue of Microorganisms (GCM) 10K type strain sequencing project: providing services to taxonomists for standard genome sequencing and annotation.</title>
        <authorList>
            <consortium name="The Broad Institute Genomics Platform"/>
            <consortium name="The Broad Institute Genome Sequencing Center for Infectious Disease"/>
            <person name="Wu L."/>
            <person name="Ma J."/>
        </authorList>
    </citation>
    <scope>NUCLEOTIDE SEQUENCE [LARGE SCALE GENOMIC DNA]</scope>
    <source>
        <strain evidence="3 4">JCM 15313</strain>
    </source>
</reference>
<accession>A0ABN2TMS6</accession>
<dbReference type="RefSeq" id="WP_344165277.1">
    <property type="nucleotide sequence ID" value="NZ_BAAAPC010000026.1"/>
</dbReference>
<gene>
    <name evidence="3" type="primary">traB</name>
    <name evidence="3" type="ORF">GCM10009799_47500</name>
</gene>
<keyword evidence="2" id="KW-0812">Transmembrane</keyword>
<evidence type="ECO:0000313" key="3">
    <source>
        <dbReference type="EMBL" id="GAA2013646.1"/>
    </source>
</evidence>
<dbReference type="EMBL" id="BAAAPC010000026">
    <property type="protein sequence ID" value="GAA2013646.1"/>
    <property type="molecule type" value="Genomic_DNA"/>
</dbReference>
<keyword evidence="2" id="KW-1133">Transmembrane helix</keyword>
<keyword evidence="4" id="KW-1185">Reference proteome</keyword>
<evidence type="ECO:0000256" key="1">
    <source>
        <dbReference type="SAM" id="MobiDB-lite"/>
    </source>
</evidence>
<dbReference type="Gene3D" id="3.40.50.300">
    <property type="entry name" value="P-loop containing nucleotide triphosphate hydrolases"/>
    <property type="match status" value="1"/>
</dbReference>
<dbReference type="Proteomes" id="UP001501585">
    <property type="component" value="Unassembled WGS sequence"/>
</dbReference>
<comment type="caution">
    <text evidence="3">The sequence shown here is derived from an EMBL/GenBank/DDBJ whole genome shotgun (WGS) entry which is preliminary data.</text>
</comment>
<dbReference type="SUPFAM" id="SSF52540">
    <property type="entry name" value="P-loop containing nucleoside triphosphate hydrolases"/>
    <property type="match status" value="1"/>
</dbReference>
<organism evidence="3 4">
    <name type="scientific">Nocardiopsis rhodophaea</name>
    <dbReference type="NCBI Taxonomy" id="280238"/>
    <lineage>
        <taxon>Bacteria</taxon>
        <taxon>Bacillati</taxon>
        <taxon>Actinomycetota</taxon>
        <taxon>Actinomycetes</taxon>
        <taxon>Streptosporangiales</taxon>
        <taxon>Nocardiopsidaceae</taxon>
        <taxon>Nocardiopsis</taxon>
    </lineage>
</organism>